<evidence type="ECO:0000256" key="5">
    <source>
        <dbReference type="ARBA" id="ARBA00023163"/>
    </source>
</evidence>
<evidence type="ECO:0000256" key="2">
    <source>
        <dbReference type="ARBA" id="ARBA00007853"/>
    </source>
</evidence>
<protein>
    <recommendedName>
        <fullName evidence="9">PB1 domain-containing protein</fullName>
    </recommendedName>
</protein>
<dbReference type="InterPro" id="IPR015300">
    <property type="entry name" value="DNA-bd_pseudobarrel_sf"/>
</dbReference>
<evidence type="ECO:0000259" key="9">
    <source>
        <dbReference type="PROSITE" id="PS51745"/>
    </source>
</evidence>
<dbReference type="PANTHER" id="PTHR31384">
    <property type="entry name" value="AUXIN RESPONSE FACTOR 4-RELATED"/>
    <property type="match status" value="1"/>
</dbReference>
<feature type="compositionally biased region" description="Low complexity" evidence="8">
    <location>
        <begin position="330"/>
        <end position="341"/>
    </location>
</feature>
<feature type="region of interest" description="Disordered" evidence="8">
    <location>
        <begin position="1"/>
        <end position="28"/>
    </location>
</feature>
<dbReference type="InterPro" id="IPR003340">
    <property type="entry name" value="B3_DNA-bd"/>
</dbReference>
<organism evidence="10 11">
    <name type="scientific">Kingdonia uniflora</name>
    <dbReference type="NCBI Taxonomy" id="39325"/>
    <lineage>
        <taxon>Eukaryota</taxon>
        <taxon>Viridiplantae</taxon>
        <taxon>Streptophyta</taxon>
        <taxon>Embryophyta</taxon>
        <taxon>Tracheophyta</taxon>
        <taxon>Spermatophyta</taxon>
        <taxon>Magnoliopsida</taxon>
        <taxon>Ranunculales</taxon>
        <taxon>Circaeasteraceae</taxon>
        <taxon>Kingdonia</taxon>
    </lineage>
</organism>
<comment type="similarity">
    <text evidence="2">Belongs to the ARF family.</text>
</comment>
<sequence length="774" mass="87012">MTSSEVSGCNDHNNGGMTRNGGAPSFPAPVTSDEEALYNELWHACAGPLVTVPRQNERVFYFPQGHIEQVEASTNQVAEKQMPVYQLPSKILCRVIDVQLKAEADTDEVFAQVTLLPESNQDENSVEKEPPLPPAQRPHVHSFCKTLTNSDTSTHGGFSVLRRHADECLPPLDMCRQPPTQELTAKDLHGTEWRFRHIFRGILFLLLYCTIYVKDYQLFCVRKKTSPFEFIVPYEQYMESVKNNYSIGMRFKMRFEGEEAPEQRFAGTIVGIGDADQNSWPSSKWRCLKVRWDETSSYARPERVSPWKIEPAMTPSLNTLPVPRQKRPRSSMVPSSPDSSVLTREGGSLRPAIDPSPLSGISRVLQGQEASTLRGPFSETNEVDNAEKPVAWPQIQNEEKTDTISNQRRFGSNNWAPTMRHEPAYTDLLSGFRSPNDSHHGFAPSFACNSPYDSNPWKKKFQDEGKFNSREGSWTMMPPGPGPSSNKLDYNNKFSTQTSEVADPNLSSPRHSELSGYPVMHNFRGEEHQKSWLMPLLSPSHRETLHHPIGVRPQRETVKPKGDGNNCWLFGTNISNSVEPDLVLSSTKAVHEPESGAHGFLHKGQTLEADQESEHSKGSKSGNTAFVGCEQEKPFQRSSDAQCKFQGGASIRSCTKVHKQDVAVGRSVDLTKFSGYDELTAELDSMFDFNGELMAPNRSWTIVFTDNEGDKMKMGDDPWQEFCCMVRKIFIYTKEEVQKMVPESLRQKIEENPGIAEERAVVSESKFESASPDS</sequence>
<dbReference type="EMBL" id="JACGCM010000628">
    <property type="protein sequence ID" value="KAF6169647.1"/>
    <property type="molecule type" value="Genomic_DNA"/>
</dbReference>
<dbReference type="Gene3D" id="2.30.30.1040">
    <property type="match status" value="1"/>
</dbReference>
<keyword evidence="4" id="KW-0238">DNA-binding</keyword>
<evidence type="ECO:0000256" key="4">
    <source>
        <dbReference type="ARBA" id="ARBA00023125"/>
    </source>
</evidence>
<dbReference type="AlphaFoldDB" id="A0A7J7NQZ9"/>
<dbReference type="InterPro" id="IPR053793">
    <property type="entry name" value="PB1-like"/>
</dbReference>
<evidence type="ECO:0000256" key="3">
    <source>
        <dbReference type="ARBA" id="ARBA00023015"/>
    </source>
</evidence>
<dbReference type="Gene3D" id="2.40.330.10">
    <property type="entry name" value="DNA-binding pseudobarrel domain"/>
    <property type="match status" value="1"/>
</dbReference>
<feature type="region of interest" description="Disordered" evidence="8">
    <location>
        <begin position="313"/>
        <end position="418"/>
    </location>
</feature>
<dbReference type="OrthoDB" id="1912783at2759"/>
<evidence type="ECO:0000256" key="1">
    <source>
        <dbReference type="ARBA" id="ARBA00004123"/>
    </source>
</evidence>
<keyword evidence="3" id="KW-0805">Transcription regulation</keyword>
<comment type="subcellular location">
    <subcellularLocation>
        <location evidence="1">Nucleus</location>
    </subcellularLocation>
</comment>
<dbReference type="GO" id="GO:0009734">
    <property type="term" value="P:auxin-activated signaling pathway"/>
    <property type="evidence" value="ECO:0007669"/>
    <property type="project" value="UniProtKB-KW"/>
</dbReference>
<dbReference type="InterPro" id="IPR010525">
    <property type="entry name" value="ARF_dom"/>
</dbReference>
<evidence type="ECO:0000256" key="6">
    <source>
        <dbReference type="ARBA" id="ARBA00023242"/>
    </source>
</evidence>
<feature type="compositionally biased region" description="Polar residues" evidence="8">
    <location>
        <begin position="403"/>
        <end position="416"/>
    </location>
</feature>
<dbReference type="Proteomes" id="UP000541444">
    <property type="component" value="Unassembled WGS sequence"/>
</dbReference>
<dbReference type="Gene3D" id="3.10.20.90">
    <property type="entry name" value="Phosphatidylinositol 3-kinase Catalytic Subunit, Chain A, domain 1"/>
    <property type="match status" value="1"/>
</dbReference>
<dbReference type="Pfam" id="PF06507">
    <property type="entry name" value="ARF_AD"/>
    <property type="match status" value="1"/>
</dbReference>
<dbReference type="SUPFAM" id="SSF54277">
    <property type="entry name" value="CAD &amp; PB1 domains"/>
    <property type="match status" value="1"/>
</dbReference>
<dbReference type="FunFam" id="3.10.20.90:FF:000047">
    <property type="entry name" value="Auxin response factor"/>
    <property type="match status" value="1"/>
</dbReference>
<dbReference type="GO" id="GO:0003677">
    <property type="term" value="F:DNA binding"/>
    <property type="evidence" value="ECO:0007669"/>
    <property type="project" value="UniProtKB-KW"/>
</dbReference>
<keyword evidence="7" id="KW-0927">Auxin signaling pathway</keyword>
<keyword evidence="6" id="KW-0539">Nucleus</keyword>
<evidence type="ECO:0000256" key="7">
    <source>
        <dbReference type="ARBA" id="ARBA00023294"/>
    </source>
</evidence>
<feature type="compositionally biased region" description="Polar residues" evidence="8">
    <location>
        <begin position="1"/>
        <end position="17"/>
    </location>
</feature>
<dbReference type="GO" id="GO:0006355">
    <property type="term" value="P:regulation of DNA-templated transcription"/>
    <property type="evidence" value="ECO:0007669"/>
    <property type="project" value="InterPro"/>
</dbReference>
<proteinExistence type="inferred from homology"/>
<dbReference type="InterPro" id="IPR044835">
    <property type="entry name" value="ARF_plant"/>
</dbReference>
<feature type="domain" description="PB1" evidence="9">
    <location>
        <begin position="652"/>
        <end position="744"/>
    </location>
</feature>
<evidence type="ECO:0000313" key="10">
    <source>
        <dbReference type="EMBL" id="KAF6169647.1"/>
    </source>
</evidence>
<evidence type="ECO:0000313" key="11">
    <source>
        <dbReference type="Proteomes" id="UP000541444"/>
    </source>
</evidence>
<dbReference type="SUPFAM" id="SSF101936">
    <property type="entry name" value="DNA-binding pseudobarrel domain"/>
    <property type="match status" value="1"/>
</dbReference>
<gene>
    <name evidence="10" type="ORF">GIB67_004039</name>
</gene>
<dbReference type="GO" id="GO:0005634">
    <property type="term" value="C:nucleus"/>
    <property type="evidence" value="ECO:0007669"/>
    <property type="project" value="UniProtKB-SubCell"/>
</dbReference>
<comment type="caution">
    <text evidence="10">The sequence shown here is derived from an EMBL/GenBank/DDBJ whole genome shotgun (WGS) entry which is preliminary data.</text>
</comment>
<dbReference type="FunFam" id="2.30.30.1040:FF:000001">
    <property type="entry name" value="Auxin response factor"/>
    <property type="match status" value="1"/>
</dbReference>
<dbReference type="PANTHER" id="PTHR31384:SF79">
    <property type="entry name" value="AUXIN RESPONSE FACTOR 2"/>
    <property type="match status" value="1"/>
</dbReference>
<accession>A0A7J7NQZ9</accession>
<name>A0A7J7NQZ9_9MAGN</name>
<reference evidence="10 11" key="1">
    <citation type="journal article" date="2020" name="IScience">
        <title>Genome Sequencing of the Endangered Kingdonia uniflora (Circaeasteraceae, Ranunculales) Reveals Potential Mechanisms of Evolutionary Specialization.</title>
        <authorList>
            <person name="Sun Y."/>
            <person name="Deng T."/>
            <person name="Zhang A."/>
            <person name="Moore M.J."/>
            <person name="Landis J.B."/>
            <person name="Lin N."/>
            <person name="Zhang H."/>
            <person name="Zhang X."/>
            <person name="Huang J."/>
            <person name="Zhang X."/>
            <person name="Sun H."/>
            <person name="Wang H."/>
        </authorList>
    </citation>
    <scope>NUCLEOTIDE SEQUENCE [LARGE SCALE GENOMIC DNA]</scope>
    <source>
        <strain evidence="10">TB1705</strain>
        <tissue evidence="10">Leaf</tissue>
    </source>
</reference>
<dbReference type="CDD" id="cd10017">
    <property type="entry name" value="B3_DNA"/>
    <property type="match status" value="1"/>
</dbReference>
<keyword evidence="11" id="KW-1185">Reference proteome</keyword>
<keyword evidence="5" id="KW-0804">Transcription</keyword>
<dbReference type="PROSITE" id="PS51745">
    <property type="entry name" value="PB1"/>
    <property type="match status" value="1"/>
</dbReference>
<evidence type="ECO:0000256" key="8">
    <source>
        <dbReference type="SAM" id="MobiDB-lite"/>
    </source>
</evidence>